<name>A0A1H9ICH7_9ACTN</name>
<dbReference type="InterPro" id="IPR016040">
    <property type="entry name" value="NAD(P)-bd_dom"/>
</dbReference>
<dbReference type="Pfam" id="PF13460">
    <property type="entry name" value="NAD_binding_10"/>
    <property type="match status" value="1"/>
</dbReference>
<dbReference type="Gene3D" id="3.90.25.10">
    <property type="entry name" value="UDP-galactose 4-epimerase, domain 1"/>
    <property type="match status" value="1"/>
</dbReference>
<evidence type="ECO:0000313" key="2">
    <source>
        <dbReference type="EMBL" id="SEQ72222.1"/>
    </source>
</evidence>
<evidence type="ECO:0000313" key="3">
    <source>
        <dbReference type="Proteomes" id="UP000198504"/>
    </source>
</evidence>
<proteinExistence type="predicted"/>
<keyword evidence="3" id="KW-1185">Reference proteome</keyword>
<dbReference type="InterPro" id="IPR036291">
    <property type="entry name" value="NAD(P)-bd_dom_sf"/>
</dbReference>
<protein>
    <submittedName>
        <fullName evidence="2">Uncharacterized conserved protein YbjT, contains NAD(P)-binding and DUF2867 domains</fullName>
    </submittedName>
</protein>
<accession>A0A1H9ICH7</accession>
<dbReference type="EMBL" id="FOFA01000005">
    <property type="protein sequence ID" value="SEQ72222.1"/>
    <property type="molecule type" value="Genomic_DNA"/>
</dbReference>
<dbReference type="AlphaFoldDB" id="A0A1H9ICH7"/>
<dbReference type="Gene3D" id="3.40.50.720">
    <property type="entry name" value="NAD(P)-binding Rossmann-like Domain"/>
    <property type="match status" value="1"/>
</dbReference>
<evidence type="ECO:0000259" key="1">
    <source>
        <dbReference type="Pfam" id="PF13460"/>
    </source>
</evidence>
<dbReference type="InterPro" id="IPR051604">
    <property type="entry name" value="Ergot_Alk_Oxidoreductase"/>
</dbReference>
<dbReference type="SUPFAM" id="SSF51735">
    <property type="entry name" value="NAD(P)-binding Rossmann-fold domains"/>
    <property type="match status" value="1"/>
</dbReference>
<reference evidence="3" key="1">
    <citation type="submission" date="2016-10" db="EMBL/GenBank/DDBJ databases">
        <authorList>
            <person name="Varghese N."/>
            <person name="Submissions S."/>
        </authorList>
    </citation>
    <scope>NUCLEOTIDE SEQUENCE [LARGE SCALE GENOMIC DNA]</scope>
    <source>
        <strain evidence="3">CGMCC 4.6856</strain>
    </source>
</reference>
<dbReference type="STRING" id="1036181.SAMN05421756_105183"/>
<dbReference type="OrthoDB" id="5510591at2"/>
<dbReference type="PANTHER" id="PTHR43162">
    <property type="match status" value="1"/>
</dbReference>
<dbReference type="PANTHER" id="PTHR43162:SF1">
    <property type="entry name" value="PRESTALK A DIFFERENTIATION PROTEIN A"/>
    <property type="match status" value="1"/>
</dbReference>
<dbReference type="RefSeq" id="WP_091181280.1">
    <property type="nucleotide sequence ID" value="NZ_FOFA01000005.1"/>
</dbReference>
<dbReference type="Proteomes" id="UP000198504">
    <property type="component" value="Unassembled WGS sequence"/>
</dbReference>
<organism evidence="2 3">
    <name type="scientific">Microlunatus flavus</name>
    <dbReference type="NCBI Taxonomy" id="1036181"/>
    <lineage>
        <taxon>Bacteria</taxon>
        <taxon>Bacillati</taxon>
        <taxon>Actinomycetota</taxon>
        <taxon>Actinomycetes</taxon>
        <taxon>Propionibacteriales</taxon>
        <taxon>Propionibacteriaceae</taxon>
        <taxon>Microlunatus</taxon>
    </lineage>
</organism>
<sequence>MDTTTFLVTGATGNVGRHVVAELLRQGHAVRALTREPAAAALPAAVDVREGSLAEPPPGLFEGVTGAFVFPADGAADLARSAAQAGVERLVLLSSLAAALEHERDHGTASAVHHAPVEEAVRESGAGWTILRPGTFAVNLLAWSRSIVFTGGVRGPYPTSAQAPVHEADVGAVAALALTRPDLAGAVVPITGPEALTRVEQLDAIGRAVGRGLTFTEQPPEEFRTELEGYGVDPGIVSMMLAHWAGTVAEPDPVRSVEPLLGRPGLTLEQWARDHAQEFAA</sequence>
<gene>
    <name evidence="2" type="ORF">SAMN05421756_105183</name>
</gene>
<feature type="domain" description="NAD(P)-binding" evidence="1">
    <location>
        <begin position="10"/>
        <end position="180"/>
    </location>
</feature>